<evidence type="ECO:0000256" key="5">
    <source>
        <dbReference type="ARBA" id="ARBA00023137"/>
    </source>
</evidence>
<dbReference type="AlphaFoldDB" id="A0A6A5HRN6"/>
<dbReference type="SMART" id="SM00252">
    <property type="entry name" value="SH2"/>
    <property type="match status" value="1"/>
</dbReference>
<dbReference type="SUPFAM" id="SSF56112">
    <property type="entry name" value="Protein kinase-like (PK-like)"/>
    <property type="match status" value="1"/>
</dbReference>
<dbReference type="SMART" id="SM00219">
    <property type="entry name" value="TyrKc"/>
    <property type="match status" value="1"/>
</dbReference>
<dbReference type="FunFam" id="1.10.510.10:FF:001672">
    <property type="entry name" value="Tyrosine-protein kinase"/>
    <property type="match status" value="1"/>
</dbReference>
<feature type="compositionally biased region" description="Basic and acidic residues" evidence="10">
    <location>
        <begin position="518"/>
        <end position="533"/>
    </location>
</feature>
<feature type="compositionally biased region" description="Pro residues" evidence="10">
    <location>
        <begin position="436"/>
        <end position="450"/>
    </location>
</feature>
<evidence type="ECO:0000256" key="2">
    <source>
        <dbReference type="ARBA" id="ARBA00022741"/>
    </source>
</evidence>
<keyword evidence="3 9" id="KW-0418">Kinase</keyword>
<dbReference type="InterPro" id="IPR000719">
    <property type="entry name" value="Prot_kinase_dom"/>
</dbReference>
<dbReference type="PROSITE" id="PS00107">
    <property type="entry name" value="PROTEIN_KINASE_ATP"/>
    <property type="match status" value="1"/>
</dbReference>
<dbReference type="SUPFAM" id="SSF55550">
    <property type="entry name" value="SH2 domain"/>
    <property type="match status" value="1"/>
</dbReference>
<dbReference type="GO" id="GO:0005524">
    <property type="term" value="F:ATP binding"/>
    <property type="evidence" value="ECO:0007669"/>
    <property type="project" value="UniProtKB-UniRule"/>
</dbReference>
<evidence type="ECO:0000256" key="7">
    <source>
        <dbReference type="PROSITE-ProRule" id="PRU00191"/>
    </source>
</evidence>
<dbReference type="PANTHER" id="PTHR24418">
    <property type="entry name" value="TYROSINE-PROTEIN KINASE"/>
    <property type="match status" value="1"/>
</dbReference>
<dbReference type="CDD" id="cd10361">
    <property type="entry name" value="SH2_Fps_family"/>
    <property type="match status" value="1"/>
</dbReference>
<keyword evidence="7" id="KW-0727">SH2 domain</keyword>
<dbReference type="PROSITE" id="PS50001">
    <property type="entry name" value="SH2"/>
    <property type="match status" value="1"/>
</dbReference>
<feature type="domain" description="Protein kinase" evidence="12">
    <location>
        <begin position="133"/>
        <end position="391"/>
    </location>
</feature>
<evidence type="ECO:0000256" key="6">
    <source>
        <dbReference type="ARBA" id="ARBA00051245"/>
    </source>
</evidence>
<dbReference type="InterPro" id="IPR000980">
    <property type="entry name" value="SH2"/>
</dbReference>
<dbReference type="GeneID" id="9810156"/>
<evidence type="ECO:0000313" key="14">
    <source>
        <dbReference type="Proteomes" id="UP000483820"/>
    </source>
</evidence>
<dbReference type="InterPro" id="IPR020635">
    <property type="entry name" value="Tyr_kinase_cat_dom"/>
</dbReference>
<feature type="binding site" evidence="8">
    <location>
        <position position="164"/>
    </location>
    <ligand>
        <name>ATP</name>
        <dbReference type="ChEBI" id="CHEBI:30616"/>
    </ligand>
</feature>
<reference evidence="13 14" key="1">
    <citation type="submission" date="2019-12" db="EMBL/GenBank/DDBJ databases">
        <title>Chromosome-level assembly of the Caenorhabditis remanei genome.</title>
        <authorList>
            <person name="Teterina A.A."/>
            <person name="Willis J.H."/>
            <person name="Phillips P.C."/>
        </authorList>
    </citation>
    <scope>NUCLEOTIDE SEQUENCE [LARGE SCALE GENOMIC DNA]</scope>
    <source>
        <strain evidence="13 14">PX506</strain>
        <tissue evidence="13">Whole organism</tissue>
    </source>
</reference>
<protein>
    <recommendedName>
        <fullName evidence="9">Tyrosine-protein kinase</fullName>
        <ecNumber evidence="9">2.7.10.2</ecNumber>
    </recommendedName>
</protein>
<evidence type="ECO:0000256" key="1">
    <source>
        <dbReference type="ARBA" id="ARBA00022679"/>
    </source>
</evidence>
<dbReference type="FunFam" id="3.30.200.20:FF:000832">
    <property type="entry name" value="Tyrosine-protein kinase"/>
    <property type="match status" value="1"/>
</dbReference>
<dbReference type="EC" id="2.7.10.2" evidence="9"/>
<dbReference type="Proteomes" id="UP000483820">
    <property type="component" value="Chromosome I"/>
</dbReference>
<evidence type="ECO:0000259" key="12">
    <source>
        <dbReference type="PROSITE" id="PS50011"/>
    </source>
</evidence>
<comment type="caution">
    <text evidence="13">The sequence shown here is derived from an EMBL/GenBank/DDBJ whole genome shotgun (WGS) entry which is preliminary data.</text>
</comment>
<dbReference type="RefSeq" id="XP_003112003.2">
    <property type="nucleotide sequence ID" value="XM_003111955.2"/>
</dbReference>
<dbReference type="EMBL" id="WUAV01000001">
    <property type="protein sequence ID" value="KAF1770578.1"/>
    <property type="molecule type" value="Genomic_DNA"/>
</dbReference>
<dbReference type="Pfam" id="PF07714">
    <property type="entry name" value="PK_Tyr_Ser-Thr"/>
    <property type="match status" value="1"/>
</dbReference>
<dbReference type="CDD" id="cd00192">
    <property type="entry name" value="PTKc"/>
    <property type="match status" value="1"/>
</dbReference>
<dbReference type="InterPro" id="IPR008266">
    <property type="entry name" value="Tyr_kinase_AS"/>
</dbReference>
<evidence type="ECO:0000256" key="8">
    <source>
        <dbReference type="PROSITE-ProRule" id="PRU10141"/>
    </source>
</evidence>
<dbReference type="GO" id="GO:0004715">
    <property type="term" value="F:non-membrane spanning protein tyrosine kinase activity"/>
    <property type="evidence" value="ECO:0007669"/>
    <property type="project" value="UniProtKB-EC"/>
</dbReference>
<dbReference type="Gene3D" id="3.30.505.10">
    <property type="entry name" value="SH2 domain"/>
    <property type="match status" value="1"/>
</dbReference>
<dbReference type="CTD" id="9810156"/>
<dbReference type="InterPro" id="IPR050198">
    <property type="entry name" value="Non-receptor_tyrosine_kinases"/>
</dbReference>
<dbReference type="Gene3D" id="1.10.510.10">
    <property type="entry name" value="Transferase(Phosphotransferase) domain 1"/>
    <property type="match status" value="1"/>
</dbReference>
<dbReference type="InterPro" id="IPR036860">
    <property type="entry name" value="SH2_dom_sf"/>
</dbReference>
<dbReference type="FunFam" id="3.30.505.10:FF:000139">
    <property type="entry name" value="Tyrosine-protein kinase"/>
    <property type="match status" value="1"/>
</dbReference>
<feature type="region of interest" description="Disordered" evidence="10">
    <location>
        <begin position="402"/>
        <end position="533"/>
    </location>
</feature>
<keyword evidence="1 9" id="KW-0808">Transferase</keyword>
<evidence type="ECO:0000313" key="13">
    <source>
        <dbReference type="EMBL" id="KAF1770578.1"/>
    </source>
</evidence>
<evidence type="ECO:0000256" key="4">
    <source>
        <dbReference type="ARBA" id="ARBA00022840"/>
    </source>
</evidence>
<evidence type="ECO:0000259" key="11">
    <source>
        <dbReference type="PROSITE" id="PS50001"/>
    </source>
</evidence>
<evidence type="ECO:0000256" key="9">
    <source>
        <dbReference type="RuleBase" id="RU362096"/>
    </source>
</evidence>
<dbReference type="InterPro" id="IPR017441">
    <property type="entry name" value="Protein_kinase_ATP_BS"/>
</dbReference>
<comment type="catalytic activity">
    <reaction evidence="6 9">
        <text>L-tyrosyl-[protein] + ATP = O-phospho-L-tyrosyl-[protein] + ADP + H(+)</text>
        <dbReference type="Rhea" id="RHEA:10596"/>
        <dbReference type="Rhea" id="RHEA-COMP:10136"/>
        <dbReference type="Rhea" id="RHEA-COMP:20101"/>
        <dbReference type="ChEBI" id="CHEBI:15378"/>
        <dbReference type="ChEBI" id="CHEBI:30616"/>
        <dbReference type="ChEBI" id="CHEBI:46858"/>
        <dbReference type="ChEBI" id="CHEBI:61978"/>
        <dbReference type="ChEBI" id="CHEBI:456216"/>
        <dbReference type="EC" id="2.7.10.2"/>
    </reaction>
</comment>
<keyword evidence="2 8" id="KW-0547">Nucleotide-binding</keyword>
<gene>
    <name evidence="13" type="ORF">GCK72_002397</name>
</gene>
<dbReference type="InterPro" id="IPR035849">
    <property type="entry name" value="Fes/Fps/Fer_SH2"/>
</dbReference>
<dbReference type="KEGG" id="crq:GCK72_002397"/>
<organism evidence="13 14">
    <name type="scientific">Caenorhabditis remanei</name>
    <name type="common">Caenorhabditis vulgaris</name>
    <dbReference type="NCBI Taxonomy" id="31234"/>
    <lineage>
        <taxon>Eukaryota</taxon>
        <taxon>Metazoa</taxon>
        <taxon>Ecdysozoa</taxon>
        <taxon>Nematoda</taxon>
        <taxon>Chromadorea</taxon>
        <taxon>Rhabditida</taxon>
        <taxon>Rhabditina</taxon>
        <taxon>Rhabditomorpha</taxon>
        <taxon>Rhabditoidea</taxon>
        <taxon>Rhabditidae</taxon>
        <taxon>Peloderinae</taxon>
        <taxon>Caenorhabditis</taxon>
    </lineage>
</organism>
<sequence>MNSAVSEDKWLVDQKFYHGFLPREDLPYVLKRKGDYIFRVTERKVGKETKRDIVLSVAWPSTPAPLLSAKDIKNFLIERNANSVWLESTVRLASLESLHNHYKNTDIVAQNKEKFKIIRPIYLFSWEFKHSQIVLVKKVGQGAYGEVFHGKVKRGTKTFDAAIKAMRSDLEAADEKMKEVMAEARLMRSLNHPNIVRCRGIAVLEQPVYIVIDFITGGGLDSFLKKNGKTLSMDEKNKMAISAAWGIEYMHSNDIIHRDIAARNCLYDKKNLVKLSDFGLSRKGSVYKMKKAMKMPTKWLAPESLTTFTFSRASDTYTYGVLLYEIYTCQEPYFGVNAAEARRLVLSGAFPNFSKHSPPELTDIVRKCIYQLDPLKRASMKDVVKKLEAWLEVELVLDEDQKPEIEHPESNRNNVNSKSPAIEHPAPAGQMASLPQPHPIPPPTSAPPPPIKREEEAVKKSVKRKEAKRDSSIETSNSKSKEVKPDGPLPVEPMSVANKMMSSAKRGSDELLLTPPDEETKPSSKETESDDQK</sequence>
<keyword evidence="4 8" id="KW-0067">ATP-binding</keyword>
<feature type="domain" description="SH2" evidence="11">
    <location>
        <begin position="16"/>
        <end position="121"/>
    </location>
</feature>
<keyword evidence="5 9" id="KW-0829">Tyrosine-protein kinase</keyword>
<dbReference type="InterPro" id="IPR011009">
    <property type="entry name" value="Kinase-like_dom_sf"/>
</dbReference>
<comment type="similarity">
    <text evidence="9">Belongs to the protein kinase superfamily. Tyr protein kinase family.</text>
</comment>
<proteinExistence type="inferred from homology"/>
<evidence type="ECO:0000256" key="3">
    <source>
        <dbReference type="ARBA" id="ARBA00022777"/>
    </source>
</evidence>
<dbReference type="InterPro" id="IPR001245">
    <property type="entry name" value="Ser-Thr/Tyr_kinase_cat_dom"/>
</dbReference>
<name>A0A6A5HRN6_CAERE</name>
<dbReference type="PROSITE" id="PS00109">
    <property type="entry name" value="PROTEIN_KINASE_TYR"/>
    <property type="match status" value="1"/>
</dbReference>
<dbReference type="PRINTS" id="PR00109">
    <property type="entry name" value="TYRKINASE"/>
</dbReference>
<evidence type="ECO:0000256" key="10">
    <source>
        <dbReference type="SAM" id="MobiDB-lite"/>
    </source>
</evidence>
<dbReference type="Gene3D" id="3.30.200.20">
    <property type="entry name" value="Phosphorylase Kinase, domain 1"/>
    <property type="match status" value="1"/>
</dbReference>
<dbReference type="PROSITE" id="PS50011">
    <property type="entry name" value="PROTEIN_KINASE_DOM"/>
    <property type="match status" value="1"/>
</dbReference>
<accession>A0A6A5HRN6</accession>